<dbReference type="PANTHER" id="PTHR43135:SF3">
    <property type="entry name" value="ALPHA-D-RIBOSE 1-METHYLPHOSPHONATE 5-TRIPHOSPHATE DIPHOSPHATASE"/>
    <property type="match status" value="1"/>
</dbReference>
<evidence type="ECO:0000313" key="2">
    <source>
        <dbReference type="EMBL" id="SMG48633.1"/>
    </source>
</evidence>
<evidence type="ECO:0000259" key="1">
    <source>
        <dbReference type="Pfam" id="PF01979"/>
    </source>
</evidence>
<reference evidence="3" key="1">
    <citation type="submission" date="2017-04" db="EMBL/GenBank/DDBJ databases">
        <authorList>
            <person name="Varghese N."/>
            <person name="Submissions S."/>
        </authorList>
    </citation>
    <scope>NUCLEOTIDE SEQUENCE [LARGE SCALE GENOMIC DNA]</scope>
    <source>
        <strain evidence="3">LMG 29540</strain>
    </source>
</reference>
<dbReference type="Gene3D" id="2.30.40.10">
    <property type="entry name" value="Urease, subunit C, domain 1"/>
    <property type="match status" value="1"/>
</dbReference>
<dbReference type="EMBL" id="FXAT01000005">
    <property type="protein sequence ID" value="SMG48633.1"/>
    <property type="molecule type" value="Genomic_DNA"/>
</dbReference>
<dbReference type="InterPro" id="IPR051781">
    <property type="entry name" value="Metallo-dep_Hydrolase"/>
</dbReference>
<dbReference type="InterPro" id="IPR006680">
    <property type="entry name" value="Amidohydro-rel"/>
</dbReference>
<dbReference type="GO" id="GO:0016810">
    <property type="term" value="F:hydrolase activity, acting on carbon-nitrogen (but not peptide) bonds"/>
    <property type="evidence" value="ECO:0007669"/>
    <property type="project" value="InterPro"/>
</dbReference>
<proteinExistence type="predicted"/>
<dbReference type="Gene3D" id="3.20.20.140">
    <property type="entry name" value="Metal-dependent hydrolases"/>
    <property type="match status" value="1"/>
</dbReference>
<dbReference type="InterPro" id="IPR011059">
    <property type="entry name" value="Metal-dep_hydrolase_composite"/>
</dbReference>
<dbReference type="Pfam" id="PF01979">
    <property type="entry name" value="Amidohydro_1"/>
    <property type="match status" value="1"/>
</dbReference>
<dbReference type="SUPFAM" id="SSF51338">
    <property type="entry name" value="Composite domain of metallo-dependent hydrolases"/>
    <property type="match status" value="1"/>
</dbReference>
<dbReference type="RefSeq" id="WP_085484815.1">
    <property type="nucleotide sequence ID" value="NZ_FXAT01000005.1"/>
</dbReference>
<evidence type="ECO:0000313" key="3">
    <source>
        <dbReference type="Proteomes" id="UP000193228"/>
    </source>
</evidence>
<name>A0A1X7L5I7_9BURK</name>
<dbReference type="OrthoDB" id="9782972at2"/>
<dbReference type="InterPro" id="IPR057744">
    <property type="entry name" value="OTAase-like"/>
</dbReference>
<gene>
    <name evidence="2" type="ORF">SAMN06265784_1052</name>
</gene>
<dbReference type="AlphaFoldDB" id="A0A1X7L5I7"/>
<dbReference type="CDD" id="cd01299">
    <property type="entry name" value="Met_dep_hydrolase_A"/>
    <property type="match status" value="1"/>
</dbReference>
<dbReference type="PANTHER" id="PTHR43135">
    <property type="entry name" value="ALPHA-D-RIBOSE 1-METHYLPHOSPHONATE 5-TRIPHOSPHATE DIPHOSPHATASE"/>
    <property type="match status" value="1"/>
</dbReference>
<keyword evidence="3" id="KW-1185">Reference proteome</keyword>
<sequence length="410" mass="44296">MSEVKVLICGKLFDGTADSVVGPIELLVEDDTIAAIGDSVGRPSNAQLIDLSDRTVTPGFIDTHVHLFLDGMNLRMQILESSASKALSGLHLARKYMRYGFTTMRDLGTFDEAWPGIDLRNAIDAGILPGPRLIVAPHMISASGGHGDMQGAFPCRCHRGLSKTADSPGKIRELVRSEHAHGADWIKTMNTGGYMSFGDDPARVTWFDEEMQVVADTASQLGVPVAVHTGAAEGCKQALRAGARSLEHCYLIDDEGIALAERSGAFLVPTMEMTRIDKTMLSAGTLPKQAVWKFERDLSEIERSQRRMTASSAKIAFGTDCGMFPFSRGILEFQAMVEAGLSSVRALKAATSVAADLLQRTDIGVLQVGRRADIVAMDGDPIADITATTKVDFVMRDGRVYCHGTYDLLV</sequence>
<dbReference type="SUPFAM" id="SSF51556">
    <property type="entry name" value="Metallo-dependent hydrolases"/>
    <property type="match status" value="1"/>
</dbReference>
<organism evidence="2 3">
    <name type="scientific">Paraburkholderia susongensis</name>
    <dbReference type="NCBI Taxonomy" id="1515439"/>
    <lineage>
        <taxon>Bacteria</taxon>
        <taxon>Pseudomonadati</taxon>
        <taxon>Pseudomonadota</taxon>
        <taxon>Betaproteobacteria</taxon>
        <taxon>Burkholderiales</taxon>
        <taxon>Burkholderiaceae</taxon>
        <taxon>Paraburkholderia</taxon>
    </lineage>
</organism>
<feature type="domain" description="Amidohydrolase-related" evidence="1">
    <location>
        <begin position="55"/>
        <end position="400"/>
    </location>
</feature>
<dbReference type="Proteomes" id="UP000193228">
    <property type="component" value="Unassembled WGS sequence"/>
</dbReference>
<accession>A0A1X7L5I7</accession>
<dbReference type="InterPro" id="IPR032466">
    <property type="entry name" value="Metal_Hydrolase"/>
</dbReference>
<protein>
    <submittedName>
        <fullName evidence="2">Imidazolonepropionase</fullName>
    </submittedName>
</protein>
<dbReference type="STRING" id="1515439.SAMN06265784_1052"/>